<proteinExistence type="predicted"/>
<dbReference type="OrthoDB" id="5071614at2"/>
<gene>
    <name evidence="2" type="ORF">SAMN05660209_00775</name>
</gene>
<keyword evidence="3" id="KW-1185">Reference proteome</keyword>
<evidence type="ECO:0000259" key="1">
    <source>
        <dbReference type="Pfam" id="PF18480"/>
    </source>
</evidence>
<accession>A0A1H3CYE6</accession>
<reference evidence="3" key="1">
    <citation type="submission" date="2016-10" db="EMBL/GenBank/DDBJ databases">
        <authorList>
            <person name="Varghese N."/>
            <person name="Submissions S."/>
        </authorList>
    </citation>
    <scope>NUCLEOTIDE SEQUENCE [LARGE SCALE GENOMIC DNA]</scope>
    <source>
        <strain evidence="3">DSM 45422</strain>
    </source>
</reference>
<organism evidence="2 3">
    <name type="scientific">Geodermatophilus africanus</name>
    <dbReference type="NCBI Taxonomy" id="1137993"/>
    <lineage>
        <taxon>Bacteria</taxon>
        <taxon>Bacillati</taxon>
        <taxon>Actinomycetota</taxon>
        <taxon>Actinomycetes</taxon>
        <taxon>Geodermatophilales</taxon>
        <taxon>Geodermatophilaceae</taxon>
        <taxon>Geodermatophilus</taxon>
    </lineage>
</organism>
<dbReference type="RefSeq" id="WP_091151661.1">
    <property type="nucleotide sequence ID" value="NZ_FNOT01000002.1"/>
</dbReference>
<dbReference type="AlphaFoldDB" id="A0A1H3CYE6"/>
<dbReference type="Pfam" id="PF18480">
    <property type="entry name" value="DUF5615"/>
    <property type="match status" value="1"/>
</dbReference>
<dbReference type="EMBL" id="FNOT01000002">
    <property type="protein sequence ID" value="SDX58574.1"/>
    <property type="molecule type" value="Genomic_DNA"/>
</dbReference>
<dbReference type="Proteomes" id="UP000198921">
    <property type="component" value="Unassembled WGS sequence"/>
</dbReference>
<evidence type="ECO:0000313" key="2">
    <source>
        <dbReference type="EMBL" id="SDX58574.1"/>
    </source>
</evidence>
<sequence>MRLLFDEMYPRRLAEQLRAEAHDVVAVVELPELVGRTDAEVARWARESDRVLVTENVADFASMDTAEHTGLLLVSAGRWPRTSSGQPRLLTALRTWLRARAGPGRSADSSAGLVEWL</sequence>
<evidence type="ECO:0000313" key="3">
    <source>
        <dbReference type="Proteomes" id="UP000198921"/>
    </source>
</evidence>
<dbReference type="STRING" id="1137993.SAMN05660209_00775"/>
<feature type="domain" description="DUF5615" evidence="1">
    <location>
        <begin position="1"/>
        <end position="86"/>
    </location>
</feature>
<protein>
    <recommendedName>
        <fullName evidence="1">DUF5615 domain-containing protein</fullName>
    </recommendedName>
</protein>
<name>A0A1H3CYE6_9ACTN</name>
<dbReference type="InterPro" id="IPR041049">
    <property type="entry name" value="DUF5615"/>
</dbReference>